<comment type="caution">
    <text evidence="1">The sequence shown here is derived from an EMBL/GenBank/DDBJ whole genome shotgun (WGS) entry which is preliminary data.</text>
</comment>
<accession>A0A426ZLF5</accession>
<protein>
    <submittedName>
        <fullName evidence="1">Uncharacterized protein</fullName>
    </submittedName>
</protein>
<evidence type="ECO:0000313" key="1">
    <source>
        <dbReference type="EMBL" id="RRT64829.1"/>
    </source>
</evidence>
<dbReference type="AlphaFoldDB" id="A0A426ZLF5"/>
<organism evidence="1 2">
    <name type="scientific">Ensete ventricosum</name>
    <name type="common">Abyssinian banana</name>
    <name type="synonym">Musa ensete</name>
    <dbReference type="NCBI Taxonomy" id="4639"/>
    <lineage>
        <taxon>Eukaryota</taxon>
        <taxon>Viridiplantae</taxon>
        <taxon>Streptophyta</taxon>
        <taxon>Embryophyta</taxon>
        <taxon>Tracheophyta</taxon>
        <taxon>Spermatophyta</taxon>
        <taxon>Magnoliopsida</taxon>
        <taxon>Liliopsida</taxon>
        <taxon>Zingiberales</taxon>
        <taxon>Musaceae</taxon>
        <taxon>Ensete</taxon>
    </lineage>
</organism>
<evidence type="ECO:0000313" key="2">
    <source>
        <dbReference type="Proteomes" id="UP000287651"/>
    </source>
</evidence>
<proteinExistence type="predicted"/>
<sequence length="75" mass="8243">MPSDNWPTNVVDATWGSRLDAGVCLTARITDDMVRCSGMVSNKEDKGFRYGYPVTLTIKAPAPLRSRGSQNQPQN</sequence>
<gene>
    <name evidence="1" type="ORF">B296_00003128</name>
</gene>
<reference evidence="1 2" key="1">
    <citation type="journal article" date="2014" name="Agronomy (Basel)">
        <title>A Draft Genome Sequence for Ensete ventricosum, the Drought-Tolerant Tree Against Hunger.</title>
        <authorList>
            <person name="Harrison J."/>
            <person name="Moore K.A."/>
            <person name="Paszkiewicz K."/>
            <person name="Jones T."/>
            <person name="Grant M."/>
            <person name="Ambacheew D."/>
            <person name="Muzemil S."/>
            <person name="Studholme D.J."/>
        </authorList>
    </citation>
    <scope>NUCLEOTIDE SEQUENCE [LARGE SCALE GENOMIC DNA]</scope>
</reference>
<name>A0A426ZLF5_ENSVE</name>
<dbReference type="EMBL" id="AMZH03006037">
    <property type="protein sequence ID" value="RRT64829.1"/>
    <property type="molecule type" value="Genomic_DNA"/>
</dbReference>
<dbReference type="Proteomes" id="UP000287651">
    <property type="component" value="Unassembled WGS sequence"/>
</dbReference>